<feature type="transmembrane region" description="Helical" evidence="24">
    <location>
        <begin position="87"/>
        <end position="110"/>
    </location>
</feature>
<feature type="transmembrane region" description="Helical" evidence="24">
    <location>
        <begin position="12"/>
        <end position="32"/>
    </location>
</feature>
<reference evidence="26" key="1">
    <citation type="submission" date="2010-03" db="EMBL/GenBank/DDBJ databases">
        <title>Complete sequence of Mobiluncus curtisii ATCC 43063.</title>
        <authorList>
            <person name="Muzny D."/>
            <person name="Qin X."/>
            <person name="Deng J."/>
            <person name="Jiang H."/>
            <person name="Liu Y."/>
            <person name="Qu J."/>
            <person name="Song X.-Z."/>
            <person name="Zhang L."/>
            <person name="Thornton R."/>
            <person name="Coyle M."/>
            <person name="Francisco L."/>
            <person name="Jackson L."/>
            <person name="Javaid M."/>
            <person name="Korchina V."/>
            <person name="Kovar C."/>
            <person name="Mata R."/>
            <person name="Mathew T."/>
            <person name="Ngo R."/>
            <person name="Nguyen L."/>
            <person name="Nguyen N."/>
            <person name="Okwuonu G."/>
            <person name="Ongeri F."/>
            <person name="Pham C."/>
            <person name="Simmons D."/>
            <person name="Wilczek-Boney K."/>
            <person name="Hale W."/>
            <person name="Jakkamsetti A."/>
            <person name="Pham P."/>
            <person name="Ruth R."/>
            <person name="San Lucas F."/>
            <person name="Warren J."/>
            <person name="Zhang J."/>
            <person name="Zhao Z."/>
            <person name="Zhou C."/>
            <person name="Zhu D."/>
            <person name="Lee S."/>
            <person name="Bess C."/>
            <person name="Blankenburg K."/>
            <person name="Forbes L."/>
            <person name="Fu Q."/>
            <person name="Gubbala S."/>
            <person name="Hirani K."/>
            <person name="Jayaseelan J.C."/>
            <person name="Lara F."/>
            <person name="Munidasa M."/>
            <person name="Palculict T."/>
            <person name="Patil S."/>
            <person name="Pu L.-L."/>
            <person name="Saada N."/>
            <person name="Tang L."/>
            <person name="Weissenberger G."/>
            <person name="Zhu Y."/>
            <person name="Hemphill L."/>
            <person name="Shang Y."/>
            <person name="Youmans B."/>
            <person name="Ayvaz T."/>
            <person name="Ross M."/>
            <person name="Santibanez J."/>
            <person name="Aqrawi P."/>
            <person name="Gross S."/>
            <person name="Joshi V."/>
            <person name="Fowler G."/>
            <person name="Nazareth L."/>
            <person name="Reid J."/>
            <person name="Worley K."/>
            <person name="Petrosino J."/>
            <person name="Highlander S."/>
            <person name="Gibbs R."/>
            <person name="Gibbs R."/>
        </authorList>
    </citation>
    <scope>NUCLEOTIDE SEQUENCE [LARGE SCALE GENOMIC DNA]</scope>
    <source>
        <strain evidence="26">ATCC 19194</strain>
    </source>
</reference>
<keyword evidence="15 24" id="KW-1133">Transmembrane helix</keyword>
<keyword evidence="5" id="KW-1003">Cell membrane</keyword>
<keyword evidence="7 24" id="KW-0997">Cell inner membrane</keyword>
<evidence type="ECO:0000256" key="17">
    <source>
        <dbReference type="ARBA" id="ARBA00023136"/>
    </source>
</evidence>
<dbReference type="Pfam" id="PF01219">
    <property type="entry name" value="DAGK_prokar"/>
    <property type="match status" value="1"/>
</dbReference>
<evidence type="ECO:0000256" key="8">
    <source>
        <dbReference type="ARBA" id="ARBA00022679"/>
    </source>
</evidence>
<evidence type="ECO:0000256" key="15">
    <source>
        <dbReference type="ARBA" id="ARBA00022989"/>
    </source>
</evidence>
<dbReference type="GO" id="GO:0005524">
    <property type="term" value="F:ATP binding"/>
    <property type="evidence" value="ECO:0007669"/>
    <property type="project" value="UniProtKB-KW"/>
</dbReference>
<evidence type="ECO:0000256" key="10">
    <source>
        <dbReference type="ARBA" id="ARBA00022723"/>
    </source>
</evidence>
<keyword evidence="11 22" id="KW-0547">Nucleotide-binding</keyword>
<feature type="transmembrane region" description="Helical" evidence="24">
    <location>
        <begin position="130"/>
        <end position="148"/>
    </location>
</feature>
<comment type="caution">
    <text evidence="25">The sequence shown here is derived from an EMBL/GenBank/DDBJ whole genome shotgun (WGS) entry which is preliminary data.</text>
</comment>
<feature type="binding site" evidence="21">
    <location>
        <position position="40"/>
    </location>
    <ligand>
        <name>substrate</name>
    </ligand>
</feature>
<gene>
    <name evidence="25" type="primary">dgkA</name>
    <name evidence="25" type="ORF">HMP0015_1360</name>
</gene>
<evidence type="ECO:0000256" key="11">
    <source>
        <dbReference type="ARBA" id="ARBA00022741"/>
    </source>
</evidence>
<evidence type="ECO:0000313" key="25">
    <source>
        <dbReference type="EMBL" id="EFF83153.1"/>
    </source>
</evidence>
<proteinExistence type="inferred from homology"/>
<keyword evidence="13 22" id="KW-0067">ATP-binding</keyword>
<feature type="binding site" evidence="22">
    <location>
        <position position="107"/>
    </location>
    <ligand>
        <name>ATP</name>
        <dbReference type="ChEBI" id="CHEBI:30616"/>
    </ligand>
</feature>
<evidence type="ECO:0000256" key="21">
    <source>
        <dbReference type="PIRSR" id="PIRSR600829-2"/>
    </source>
</evidence>
<feature type="binding site" evidence="22">
    <location>
        <begin position="125"/>
        <end position="126"/>
    </location>
    <ligand>
        <name>ATP</name>
        <dbReference type="ChEBI" id="CHEBI:30616"/>
    </ligand>
</feature>
<feature type="binding site" evidence="21">
    <location>
        <position position="129"/>
    </location>
    <ligand>
        <name>substrate</name>
    </ligand>
</feature>
<dbReference type="InterPro" id="IPR036945">
    <property type="entry name" value="DAGK_sf"/>
</dbReference>
<evidence type="ECO:0000256" key="4">
    <source>
        <dbReference type="ARBA" id="ARBA00017575"/>
    </source>
</evidence>
<comment type="similarity">
    <text evidence="2 24">Belongs to the bacterial diacylglycerol kinase family.</text>
</comment>
<dbReference type="GO" id="GO:0005886">
    <property type="term" value="C:plasma membrane"/>
    <property type="evidence" value="ECO:0007669"/>
    <property type="project" value="UniProtKB-SubCell"/>
</dbReference>
<dbReference type="CDD" id="cd14264">
    <property type="entry name" value="DAGK_IM"/>
    <property type="match status" value="1"/>
</dbReference>
<dbReference type="PANTHER" id="PTHR34299:SF1">
    <property type="entry name" value="DIACYLGLYCEROL KINASE"/>
    <property type="match status" value="1"/>
</dbReference>
<evidence type="ECO:0000256" key="5">
    <source>
        <dbReference type="ARBA" id="ARBA00022475"/>
    </source>
</evidence>
<evidence type="ECO:0000256" key="18">
    <source>
        <dbReference type="ARBA" id="ARBA00023209"/>
    </source>
</evidence>
<evidence type="ECO:0000256" key="9">
    <source>
        <dbReference type="ARBA" id="ARBA00022692"/>
    </source>
</evidence>
<evidence type="ECO:0000256" key="7">
    <source>
        <dbReference type="ARBA" id="ARBA00022519"/>
    </source>
</evidence>
<keyword evidence="14 23" id="KW-0460">Magnesium</keyword>
<keyword evidence="9 24" id="KW-0812">Transmembrane</keyword>
<name>D4XNR8_ACIHA</name>
<feature type="active site" description="Proton acceptor" evidence="20">
    <location>
        <position position="100"/>
    </location>
</feature>
<dbReference type="InterPro" id="IPR033718">
    <property type="entry name" value="DAGK_prok"/>
</dbReference>
<dbReference type="GO" id="GO:0004143">
    <property type="term" value="F:ATP-dependent diacylglycerol kinase activity"/>
    <property type="evidence" value="ECO:0007669"/>
    <property type="project" value="UniProtKB-EC"/>
</dbReference>
<dbReference type="GO" id="GO:0006654">
    <property type="term" value="P:phosphatidic acid biosynthetic process"/>
    <property type="evidence" value="ECO:0007669"/>
    <property type="project" value="InterPro"/>
</dbReference>
<evidence type="ECO:0000256" key="3">
    <source>
        <dbReference type="ARBA" id="ARBA00012133"/>
    </source>
</evidence>
<evidence type="ECO:0000256" key="1">
    <source>
        <dbReference type="ARBA" id="ARBA00004429"/>
    </source>
</evidence>
<dbReference type="AlphaFoldDB" id="D4XNR8"/>
<feature type="binding site" evidence="22">
    <location>
        <position position="40"/>
    </location>
    <ligand>
        <name>ATP</name>
        <dbReference type="ChEBI" id="CHEBI:30616"/>
    </ligand>
</feature>
<dbReference type="EMBL" id="ADMT01000130">
    <property type="protein sequence ID" value="EFF83153.1"/>
    <property type="molecule type" value="Genomic_DNA"/>
</dbReference>
<comment type="cofactor">
    <cofactor evidence="23">
        <name>Mg(2+)</name>
        <dbReference type="ChEBI" id="CHEBI:18420"/>
    </cofactor>
    <text evidence="23">Mn(2+), Zn(2+), Cd(2+) and Co(2+) support activity to lesser extents.</text>
</comment>
<feature type="binding site" evidence="22">
    <location>
        <position position="59"/>
    </location>
    <ligand>
        <name>ATP</name>
        <dbReference type="ChEBI" id="CHEBI:30616"/>
    </ligand>
</feature>
<comment type="subcellular location">
    <subcellularLocation>
        <location evidence="1 24">Cell inner membrane</location>
        <topology evidence="1 24">Multi-pass membrane protein</topology>
    </subcellularLocation>
</comment>
<evidence type="ECO:0000256" key="24">
    <source>
        <dbReference type="RuleBase" id="RU363065"/>
    </source>
</evidence>
<evidence type="ECO:0000256" key="6">
    <source>
        <dbReference type="ARBA" id="ARBA00022516"/>
    </source>
</evidence>
<evidence type="ECO:0000256" key="12">
    <source>
        <dbReference type="ARBA" id="ARBA00022777"/>
    </source>
</evidence>
<dbReference type="Proteomes" id="UP000003085">
    <property type="component" value="Unassembled WGS sequence"/>
</dbReference>
<evidence type="ECO:0000256" key="19">
    <source>
        <dbReference type="ARBA" id="ARBA00023264"/>
    </source>
</evidence>
<feature type="binding site" evidence="21">
    <location>
        <position position="100"/>
    </location>
    <ligand>
        <name>substrate</name>
    </ligand>
</feature>
<evidence type="ECO:0000256" key="23">
    <source>
        <dbReference type="PIRSR" id="PIRSR600829-4"/>
    </source>
</evidence>
<evidence type="ECO:0000256" key="14">
    <source>
        <dbReference type="ARBA" id="ARBA00022842"/>
    </source>
</evidence>
<evidence type="ECO:0000256" key="2">
    <source>
        <dbReference type="ARBA" id="ARBA00005967"/>
    </source>
</evidence>
<keyword evidence="12 24" id="KW-0418">Kinase</keyword>
<protein>
    <recommendedName>
        <fullName evidence="4 24">Diacylglycerol kinase</fullName>
        <ecNumber evidence="3 24">2.7.1.107</ecNumber>
    </recommendedName>
</protein>
<feature type="binding site" evidence="22">
    <location>
        <position position="47"/>
    </location>
    <ligand>
        <name>ATP</name>
        <dbReference type="ChEBI" id="CHEBI:30616"/>
    </ligand>
</feature>
<comment type="caution">
    <text evidence="24">Lacks conserved residue(s) required for the propagation of feature annotation.</text>
</comment>
<evidence type="ECO:0000256" key="22">
    <source>
        <dbReference type="PIRSR" id="PIRSR600829-3"/>
    </source>
</evidence>
<feature type="binding site" evidence="22">
    <location>
        <begin position="116"/>
        <end position="118"/>
    </location>
    <ligand>
        <name>ATP</name>
        <dbReference type="ChEBI" id="CHEBI:30616"/>
    </ligand>
</feature>
<dbReference type="HOGENOM" id="CLU_112343_3_0_6"/>
<feature type="binding site" evidence="23">
    <location>
        <position position="107"/>
    </location>
    <ligand>
        <name>a divalent metal cation</name>
        <dbReference type="ChEBI" id="CHEBI:60240"/>
    </ligand>
</feature>
<dbReference type="GO" id="GO:0046872">
    <property type="term" value="F:metal ion binding"/>
    <property type="evidence" value="ECO:0007669"/>
    <property type="project" value="UniProtKB-KW"/>
</dbReference>
<evidence type="ECO:0000313" key="26">
    <source>
        <dbReference type="Proteomes" id="UP000003085"/>
    </source>
</evidence>
<keyword evidence="18" id="KW-0594">Phospholipid biosynthesis</keyword>
<evidence type="ECO:0000256" key="20">
    <source>
        <dbReference type="PIRSR" id="PIRSR600829-1"/>
    </source>
</evidence>
<evidence type="ECO:0000256" key="13">
    <source>
        <dbReference type="ARBA" id="ARBA00022840"/>
    </source>
</evidence>
<dbReference type="Gene3D" id="1.10.287.3610">
    <property type="match status" value="1"/>
</dbReference>
<keyword evidence="17 24" id="KW-0472">Membrane</keyword>
<keyword evidence="6" id="KW-0444">Lipid biosynthesis</keyword>
<evidence type="ECO:0000256" key="16">
    <source>
        <dbReference type="ARBA" id="ARBA00023098"/>
    </source>
</evidence>
<comment type="function">
    <text evidence="24">Catalyzes the ATP-dependent phosphorylation of sn-l,2-diacylglycerol (DAG) to phosphatidic acid. Involved in the recycling of diacylglycerol produced as a by-product during membrane-derived oligosaccharide (MDO) biosynthesis.</text>
</comment>
<keyword evidence="10 23" id="KW-0479">Metal-binding</keyword>
<accession>D4XNR8</accession>
<organism evidence="25 26">
    <name type="scientific">Acinetobacter haemolyticus ATCC 19194</name>
    <dbReference type="NCBI Taxonomy" id="707232"/>
    <lineage>
        <taxon>Bacteria</taxon>
        <taxon>Pseudomonadati</taxon>
        <taxon>Pseudomonadota</taxon>
        <taxon>Gammaproteobacteria</taxon>
        <taxon>Moraxellales</taxon>
        <taxon>Moraxellaceae</taxon>
        <taxon>Acinetobacter</taxon>
    </lineage>
</organism>
<feature type="transmembrane region" description="Helical" evidence="24">
    <location>
        <begin position="61"/>
        <end position="81"/>
    </location>
</feature>
<comment type="catalytic activity">
    <reaction evidence="24">
        <text>a 1,2-diacyl-sn-glycerol + ATP = a 1,2-diacyl-sn-glycero-3-phosphate + ADP + H(+)</text>
        <dbReference type="Rhea" id="RHEA:10272"/>
        <dbReference type="ChEBI" id="CHEBI:15378"/>
        <dbReference type="ChEBI" id="CHEBI:17815"/>
        <dbReference type="ChEBI" id="CHEBI:30616"/>
        <dbReference type="ChEBI" id="CHEBI:58608"/>
        <dbReference type="ChEBI" id="CHEBI:456216"/>
        <dbReference type="EC" id="2.7.1.107"/>
    </reaction>
</comment>
<dbReference type="PANTHER" id="PTHR34299">
    <property type="entry name" value="DIACYLGLYCEROL KINASE"/>
    <property type="match status" value="1"/>
</dbReference>
<keyword evidence="8 24" id="KW-0808">Transferase</keyword>
<sequence length="149" mass="16616">MQLIANSRSFFYFYNVSILFSVSSIMTPYSPYKGKNGIKRILNATGYSLAGFKAAFNHEAAFRQIILLNLILIPASFFIHVSALEQALMVAVCLLAIIVELFNSAIEAVVDRISLEKHELSKNAKDMGSAAQFVSLAIIFFTWMIILLK</sequence>
<feature type="binding site" evidence="23">
    <location>
        <position position="59"/>
    </location>
    <ligand>
        <name>a divalent metal cation</name>
        <dbReference type="ChEBI" id="CHEBI:60240"/>
    </ligand>
</feature>
<keyword evidence="16 24" id="KW-0443">Lipid metabolism</keyword>
<dbReference type="InterPro" id="IPR000829">
    <property type="entry name" value="DAGK"/>
</dbReference>
<keyword evidence="19 24" id="KW-1208">Phospholipid metabolism</keyword>
<dbReference type="EC" id="2.7.1.107" evidence="3 24"/>